<dbReference type="PANTHER" id="PTHR42960:SF1">
    <property type="entry name" value="YCF46 PROTEIN"/>
    <property type="match status" value="1"/>
</dbReference>
<dbReference type="GO" id="GO:0016887">
    <property type="term" value="F:ATP hydrolysis activity"/>
    <property type="evidence" value="ECO:0007669"/>
    <property type="project" value="InterPro"/>
</dbReference>
<dbReference type="InterPro" id="IPR027417">
    <property type="entry name" value="P-loop_NTPase"/>
</dbReference>
<evidence type="ECO:0000256" key="1">
    <source>
        <dbReference type="ARBA" id="ARBA00022741"/>
    </source>
</evidence>
<keyword evidence="2" id="KW-0067">ATP-binding</keyword>
<geneLocation type="plasmid" evidence="7">
    <name>Plasmid1 dna</name>
</geneLocation>
<reference evidence="6 7" key="1">
    <citation type="submission" date="2017-06" db="EMBL/GenBank/DDBJ databases">
        <title>Genome sequencing of cyanobaciteial culture collection at National Institute for Environmental Studies (NIES).</title>
        <authorList>
            <person name="Hirose Y."/>
            <person name="Shimura Y."/>
            <person name="Fujisawa T."/>
            <person name="Nakamura Y."/>
            <person name="Kawachi M."/>
        </authorList>
    </citation>
    <scope>NUCLEOTIDE SEQUENCE [LARGE SCALE GENOMIC DNA]</scope>
    <source>
        <strain evidence="6 7">NIES-267</strain>
        <plasmid evidence="7">Plasmid1 dna</plasmid>
    </source>
</reference>
<dbReference type="SMART" id="SM00382">
    <property type="entry name" value="AAA"/>
    <property type="match status" value="1"/>
</dbReference>
<dbReference type="OrthoDB" id="9809379at2"/>
<dbReference type="Gene3D" id="3.40.50.300">
    <property type="entry name" value="P-loop containing nucleotide triphosphate hydrolases"/>
    <property type="match status" value="1"/>
</dbReference>
<sequence length="547" mass="61683">MQIVEDIFDNAQSCKSSVIAVESPLQERIRLLTNLALKTKSVGKKCYLWTIDEDTFVEIGVGSNRKLTKYIVNDYVPFQTKNQPLDYFHILQFWRNFNQEGVFIVDGVLPWLNVNHQQVEAEFFLISEWIKSAIINFSFDNSGADKLMILLGVNASLLPEIGASIPVVTQKLPTEDQIACYLEAEFCRFTREDCKSIASILVGLHIGSIHKIVAATLSENAFTNLRFTKQYLLNKKTEILQKFYGVECLPPSSIKLGGYELMQEAFRKYKLINTSLGKAYNLSLPKGILLVGPPGTGKSHSAKVCSQILGLPLIVVDWGHFRSYGNAAELKLKNLLALADTINRVILYFDDLDKGFAGGDDLAMRLAGKLLTWMQERTSDVIVFASANRMEVLPPELTRSGRFDEIYQIDLPNNEERYAIFNIHLARFDNRFVQESELSPYTDSEWRRILKATNRCVGAEIQLIVEDAARSTFCKMYSDSVNVPVDELPQLVINLEAILEARLRINPLAIREADKVEAMRNRAAARAKPSSKVDESKFALSNVNIYG</sequence>
<dbReference type="Gene3D" id="1.10.8.60">
    <property type="match status" value="1"/>
</dbReference>
<dbReference type="AlphaFoldDB" id="A0A1Z4M2B3"/>
<keyword evidence="1" id="KW-0547">Nucleotide-binding</keyword>
<evidence type="ECO:0000256" key="2">
    <source>
        <dbReference type="ARBA" id="ARBA00022840"/>
    </source>
</evidence>
<evidence type="ECO:0000256" key="4">
    <source>
        <dbReference type="ARBA" id="ARBA00040480"/>
    </source>
</evidence>
<proteinExistence type="inferred from homology"/>
<name>A0A1Z4M2B3_9CYAN</name>
<dbReference type="GO" id="GO:0005524">
    <property type="term" value="F:ATP binding"/>
    <property type="evidence" value="ECO:0007669"/>
    <property type="project" value="UniProtKB-KW"/>
</dbReference>
<protein>
    <recommendedName>
        <fullName evidence="4">Uncharacterized AAA domain-containing protein ycf46</fullName>
    </recommendedName>
</protein>
<keyword evidence="6" id="KW-0614">Plasmid</keyword>
<evidence type="ECO:0000313" key="7">
    <source>
        <dbReference type="Proteomes" id="UP000218418"/>
    </source>
</evidence>
<dbReference type="Pfam" id="PF00004">
    <property type="entry name" value="AAA"/>
    <property type="match status" value="1"/>
</dbReference>
<dbReference type="SUPFAM" id="SSF52540">
    <property type="entry name" value="P-loop containing nucleoside triphosphate hydrolases"/>
    <property type="match status" value="1"/>
</dbReference>
<accession>A0A1Z4M2B3</accession>
<comment type="similarity">
    <text evidence="3">Belongs to the AAA ATPase family. Highly divergent.</text>
</comment>
<dbReference type="InterPro" id="IPR052381">
    <property type="entry name" value="AAA_domain_protein"/>
</dbReference>
<gene>
    <name evidence="6" type="ORF">NIES267_71300</name>
</gene>
<dbReference type="InterPro" id="IPR003593">
    <property type="entry name" value="AAA+_ATPase"/>
</dbReference>
<dbReference type="InterPro" id="IPR003959">
    <property type="entry name" value="ATPase_AAA_core"/>
</dbReference>
<dbReference type="PANTHER" id="PTHR42960">
    <property type="entry name" value="YCF46 PROTEIN"/>
    <property type="match status" value="1"/>
</dbReference>
<evidence type="ECO:0000313" key="6">
    <source>
        <dbReference type="EMBL" id="BAY87606.1"/>
    </source>
</evidence>
<dbReference type="Proteomes" id="UP000218418">
    <property type="component" value="Plasmid plasmid1"/>
</dbReference>
<keyword evidence="7" id="KW-1185">Reference proteome</keyword>
<evidence type="ECO:0000256" key="3">
    <source>
        <dbReference type="ARBA" id="ARBA00038088"/>
    </source>
</evidence>
<organism evidence="6 7">
    <name type="scientific">Calothrix parasitica NIES-267</name>
    <dbReference type="NCBI Taxonomy" id="1973488"/>
    <lineage>
        <taxon>Bacteria</taxon>
        <taxon>Bacillati</taxon>
        <taxon>Cyanobacteriota</taxon>
        <taxon>Cyanophyceae</taxon>
        <taxon>Nostocales</taxon>
        <taxon>Calotrichaceae</taxon>
        <taxon>Calothrix</taxon>
    </lineage>
</organism>
<feature type="domain" description="AAA+ ATPase" evidence="5">
    <location>
        <begin position="284"/>
        <end position="413"/>
    </location>
</feature>
<evidence type="ECO:0000259" key="5">
    <source>
        <dbReference type="SMART" id="SM00382"/>
    </source>
</evidence>
<dbReference type="EMBL" id="AP018228">
    <property type="protein sequence ID" value="BAY87606.1"/>
    <property type="molecule type" value="Genomic_DNA"/>
</dbReference>